<keyword evidence="1" id="KW-0472">Membrane</keyword>
<feature type="transmembrane region" description="Helical" evidence="1">
    <location>
        <begin position="73"/>
        <end position="91"/>
    </location>
</feature>
<protein>
    <submittedName>
        <fullName evidence="2">DoxX-like family protein</fullName>
    </submittedName>
</protein>
<dbReference type="RefSeq" id="WP_230435235.1">
    <property type="nucleotide sequence ID" value="NZ_CP087715.1"/>
</dbReference>
<keyword evidence="1" id="KW-1133">Transmembrane helix</keyword>
<proteinExistence type="predicted"/>
<gene>
    <name evidence="2" type="ORF">ACFQ2X_16990</name>
</gene>
<dbReference type="EMBL" id="JBHTLR010000034">
    <property type="protein sequence ID" value="MFD1218301.1"/>
    <property type="molecule type" value="Genomic_DNA"/>
</dbReference>
<dbReference type="InterPro" id="IPR025695">
    <property type="entry name" value="DoxX-like"/>
</dbReference>
<keyword evidence="1" id="KW-0812">Transmembrane</keyword>
<accession>A0ABW3UCU8</accession>
<reference evidence="3" key="1">
    <citation type="journal article" date="2019" name="Int. J. Syst. Evol. Microbiol.">
        <title>The Global Catalogue of Microorganisms (GCM) 10K type strain sequencing project: providing services to taxonomists for standard genome sequencing and annotation.</title>
        <authorList>
            <consortium name="The Broad Institute Genomics Platform"/>
            <consortium name="The Broad Institute Genome Sequencing Center for Infectious Disease"/>
            <person name="Wu L."/>
            <person name="Ma J."/>
        </authorList>
    </citation>
    <scope>NUCLEOTIDE SEQUENCE [LARGE SCALE GENOMIC DNA]</scope>
    <source>
        <strain evidence="3">CCUG 54356</strain>
    </source>
</reference>
<evidence type="ECO:0000256" key="1">
    <source>
        <dbReference type="SAM" id="Phobius"/>
    </source>
</evidence>
<evidence type="ECO:0000313" key="2">
    <source>
        <dbReference type="EMBL" id="MFD1218301.1"/>
    </source>
</evidence>
<name>A0ABW3UCU8_9GAMM</name>
<evidence type="ECO:0000313" key="3">
    <source>
        <dbReference type="Proteomes" id="UP001597264"/>
    </source>
</evidence>
<dbReference type="Proteomes" id="UP001597264">
    <property type="component" value="Unassembled WGS sequence"/>
</dbReference>
<organism evidence="2 3">
    <name type="scientific">Microbulbifer celer</name>
    <dbReference type="NCBI Taxonomy" id="435905"/>
    <lineage>
        <taxon>Bacteria</taxon>
        <taxon>Pseudomonadati</taxon>
        <taxon>Pseudomonadota</taxon>
        <taxon>Gammaproteobacteria</taxon>
        <taxon>Cellvibrionales</taxon>
        <taxon>Microbulbiferaceae</taxon>
        <taxon>Microbulbifer</taxon>
    </lineage>
</organism>
<feature type="transmembrane region" description="Helical" evidence="1">
    <location>
        <begin position="47"/>
        <end position="67"/>
    </location>
</feature>
<sequence length="140" mass="15304">MSSYALCRLSIAFVWLYHGLVPKLLGPHRDELAMNMALGLTAENAQLLARVGGVSEVLFSAVVILFWKQRWPLVLTAAGMVALLIYSLIAVPTLAMGAFNPVTTNLCVLALSLVALKQWENLPDPSLSRDIQLDRQSTGR</sequence>
<feature type="transmembrane region" description="Helical" evidence="1">
    <location>
        <begin position="6"/>
        <end position="26"/>
    </location>
</feature>
<comment type="caution">
    <text evidence="2">The sequence shown here is derived from an EMBL/GenBank/DDBJ whole genome shotgun (WGS) entry which is preliminary data.</text>
</comment>
<dbReference type="Pfam" id="PF13781">
    <property type="entry name" value="DoxX_3"/>
    <property type="match status" value="1"/>
</dbReference>
<keyword evidence="3" id="KW-1185">Reference proteome</keyword>